<keyword evidence="2" id="KW-1185">Reference proteome</keyword>
<dbReference type="Proteomes" id="UP001239083">
    <property type="component" value="Unassembled WGS sequence"/>
</dbReference>
<dbReference type="SUPFAM" id="SSF140453">
    <property type="entry name" value="EsxAB dimer-like"/>
    <property type="match status" value="1"/>
</dbReference>
<gene>
    <name evidence="1" type="ORF">QFZ26_000816</name>
</gene>
<reference evidence="1 2" key="1">
    <citation type="submission" date="2023-07" db="EMBL/GenBank/DDBJ databases">
        <title>Comparative genomics of wheat-associated soil bacteria to identify genetic determinants of phenazine resistance.</title>
        <authorList>
            <person name="Mouncey N."/>
        </authorList>
    </citation>
    <scope>NUCLEOTIDE SEQUENCE [LARGE SCALE GENOMIC DNA]</scope>
    <source>
        <strain evidence="1 2">V3I3</strain>
    </source>
</reference>
<organism evidence="1 2">
    <name type="scientific">Agromyces ramosus</name>
    <dbReference type="NCBI Taxonomy" id="33879"/>
    <lineage>
        <taxon>Bacteria</taxon>
        <taxon>Bacillati</taxon>
        <taxon>Actinomycetota</taxon>
        <taxon>Actinomycetes</taxon>
        <taxon>Micrococcales</taxon>
        <taxon>Microbacteriaceae</taxon>
        <taxon>Agromyces</taxon>
    </lineage>
</organism>
<evidence type="ECO:0000313" key="1">
    <source>
        <dbReference type="EMBL" id="MDQ0893261.1"/>
    </source>
</evidence>
<dbReference type="RefSeq" id="WP_307039539.1">
    <property type="nucleotide sequence ID" value="NZ_JAUSYY010000001.1"/>
</dbReference>
<name>A0ABU0R7U9_9MICO</name>
<dbReference type="Gene3D" id="1.10.287.1060">
    <property type="entry name" value="ESAT-6-like"/>
    <property type="match status" value="1"/>
</dbReference>
<protein>
    <submittedName>
        <fullName evidence="1">Uncharacterized protein YukE</fullName>
    </submittedName>
</protein>
<accession>A0ABU0R7U9</accession>
<comment type="caution">
    <text evidence="1">The sequence shown here is derived from an EMBL/GenBank/DDBJ whole genome shotgun (WGS) entry which is preliminary data.</text>
</comment>
<evidence type="ECO:0000313" key="2">
    <source>
        <dbReference type="Proteomes" id="UP001239083"/>
    </source>
</evidence>
<dbReference type="InterPro" id="IPR036689">
    <property type="entry name" value="ESAT-6-like_sf"/>
</dbReference>
<sequence>MPEQQADVAELAQLVAAMGELKNYCDALRQGASVFAYMLPNEWQGPAMGAFLGNFEAWAASASAMHTSATQLEAQAKVVQAAYDTAITNLDTMWNSLKSSIPGS</sequence>
<proteinExistence type="predicted"/>
<dbReference type="EMBL" id="JAUSYY010000001">
    <property type="protein sequence ID" value="MDQ0893261.1"/>
    <property type="molecule type" value="Genomic_DNA"/>
</dbReference>